<dbReference type="InterPro" id="IPR051206">
    <property type="entry name" value="NAMLAA_amidase_2"/>
</dbReference>
<accession>A0A455SEK2</accession>
<feature type="domain" description="N-acetylmuramoyl-L-alanine amidase" evidence="5">
    <location>
        <begin position="264"/>
        <end position="402"/>
    </location>
</feature>
<evidence type="ECO:0000313" key="6">
    <source>
        <dbReference type="EMBL" id="BBH85778.1"/>
    </source>
</evidence>
<proteinExistence type="predicted"/>
<evidence type="ECO:0000259" key="5">
    <source>
        <dbReference type="SMART" id="SM00644"/>
    </source>
</evidence>
<organism evidence="6">
    <name type="scientific">Thermosporothrix sp. COM3</name>
    <dbReference type="NCBI Taxonomy" id="2490863"/>
    <lineage>
        <taxon>Bacteria</taxon>
        <taxon>Bacillati</taxon>
        <taxon>Chloroflexota</taxon>
        <taxon>Ktedonobacteria</taxon>
        <taxon>Ktedonobacterales</taxon>
        <taxon>Thermosporotrichaceae</taxon>
        <taxon>Thermosporothrix</taxon>
    </lineage>
</organism>
<dbReference type="SMART" id="SM00644">
    <property type="entry name" value="Ami_2"/>
    <property type="match status" value="1"/>
</dbReference>
<evidence type="ECO:0000256" key="2">
    <source>
        <dbReference type="ARBA" id="ARBA00011901"/>
    </source>
</evidence>
<dbReference type="GO" id="GO:0071555">
    <property type="term" value="P:cell wall organization"/>
    <property type="evidence" value="ECO:0007669"/>
    <property type="project" value="UniProtKB-KW"/>
</dbReference>
<dbReference type="PANTHER" id="PTHR30417">
    <property type="entry name" value="N-ACETYLMURAMOYL-L-ALANINE AMIDASE AMID"/>
    <property type="match status" value="1"/>
</dbReference>
<gene>
    <name evidence="6" type="ORF">KTC_05290</name>
</gene>
<dbReference type="PANTHER" id="PTHR30417:SF1">
    <property type="entry name" value="N-ACETYLMURAMOYL-L-ALANINE AMIDASE AMID"/>
    <property type="match status" value="1"/>
</dbReference>
<dbReference type="EMBL" id="AP019376">
    <property type="protein sequence ID" value="BBH85778.1"/>
    <property type="molecule type" value="Genomic_DNA"/>
</dbReference>
<evidence type="ECO:0000256" key="3">
    <source>
        <dbReference type="ARBA" id="ARBA00022801"/>
    </source>
</evidence>
<dbReference type="Pfam" id="PF01510">
    <property type="entry name" value="Amidase_2"/>
    <property type="match status" value="1"/>
</dbReference>
<dbReference type="CDD" id="cd06583">
    <property type="entry name" value="PGRP"/>
    <property type="match status" value="1"/>
</dbReference>
<dbReference type="InterPro" id="IPR002502">
    <property type="entry name" value="Amidase_domain"/>
</dbReference>
<dbReference type="InterPro" id="IPR023346">
    <property type="entry name" value="Lysozyme-like_dom_sf"/>
</dbReference>
<keyword evidence="4" id="KW-0961">Cell wall biogenesis/degradation</keyword>
<dbReference type="GO" id="GO:0008745">
    <property type="term" value="F:N-acetylmuramoyl-L-alanine amidase activity"/>
    <property type="evidence" value="ECO:0007669"/>
    <property type="project" value="UniProtKB-EC"/>
</dbReference>
<dbReference type="Gene3D" id="3.40.80.10">
    <property type="entry name" value="Peptidoglycan recognition protein-like"/>
    <property type="match status" value="1"/>
</dbReference>
<dbReference type="GO" id="GO:0009254">
    <property type="term" value="P:peptidoglycan turnover"/>
    <property type="evidence" value="ECO:0007669"/>
    <property type="project" value="TreeGrafter"/>
</dbReference>
<sequence>MSGRRFTCAGEKARWPRVLLFLATCAMLLIGTLFLQSGVVLAVSTDTKQTAGTLHALFTQAAQESGVPEALLLAISYQESRLSDNNWHPSIDGGYGYLHLVKNERVNTLDKAAQLLKLPADALKRDAAANIRGGAAVLRSQAIELNGKLPTSLNDWYNTVALYSGSNSRSIAALYADKVYELLQKGFSVETKSGEVITVSPQQVQPNKQTFQAQVVSRMAQSPQLPAGCTNSHEGVEYPDAINCIIPPEIGDCARSSEHVICNYDSSSSRPDDYPIDRVVIHDIEGSAADALNIFLNPKVEYDVSIHYVVGSDGTVYQVLHERDTAYQAGNIWYNHHSIGIEHEGYADTGYLWYNATMYLASAKLSAYLADKYHIPIDTTHFVAHGATPSPTIGLSNHDDPGAYWMWRYYLNAIDKYSKARQTQLKLQPFTLTLFPESSLKMYGGSKPTPANFNYFYIYKEPDTNSPLIMDTQYAYQGNNNIDALKSYVFTDIKRDQGHNGYTMYKINFSVQPDPSKPAQFVQGWLAVPDGVKVEFGAFGRLVKLHSTDGNDVKIYGSPRTFSSSSYVIGNAPDGALFVSPEKIAEDGSGRIWYMINYNHRQAWVPVDELADAYQY</sequence>
<evidence type="ECO:0000256" key="4">
    <source>
        <dbReference type="ARBA" id="ARBA00023316"/>
    </source>
</evidence>
<comment type="catalytic activity">
    <reaction evidence="1">
        <text>Hydrolyzes the link between N-acetylmuramoyl residues and L-amino acid residues in certain cell-wall glycopeptides.</text>
        <dbReference type="EC" id="3.5.1.28"/>
    </reaction>
</comment>
<dbReference type="FunFam" id="3.40.80.10:FF:000006">
    <property type="entry name" value="N-acetylmuramoyl-L-alanine amidase"/>
    <property type="match status" value="1"/>
</dbReference>
<name>A0A455SEK2_9CHLR</name>
<dbReference type="SUPFAM" id="SSF55846">
    <property type="entry name" value="N-acetylmuramoyl-L-alanine amidase-like"/>
    <property type="match status" value="1"/>
</dbReference>
<dbReference type="Gene3D" id="1.10.530.10">
    <property type="match status" value="1"/>
</dbReference>
<dbReference type="EC" id="3.5.1.28" evidence="2"/>
<dbReference type="AlphaFoldDB" id="A0A455SEK2"/>
<dbReference type="InterPro" id="IPR036505">
    <property type="entry name" value="Amidase/PGRP_sf"/>
</dbReference>
<evidence type="ECO:0000256" key="1">
    <source>
        <dbReference type="ARBA" id="ARBA00001561"/>
    </source>
</evidence>
<dbReference type="SUPFAM" id="SSF53955">
    <property type="entry name" value="Lysozyme-like"/>
    <property type="match status" value="1"/>
</dbReference>
<protein>
    <recommendedName>
        <fullName evidence="2">N-acetylmuramoyl-L-alanine amidase</fullName>
        <ecNumber evidence="2">3.5.1.28</ecNumber>
    </recommendedName>
</protein>
<reference evidence="6" key="1">
    <citation type="submission" date="2018-12" db="EMBL/GenBank/DDBJ databases">
        <title>Novel natural products biosynthetic potential of the class Ktedonobacteria.</title>
        <authorList>
            <person name="Zheng Y."/>
            <person name="Saitou A."/>
            <person name="Wang C.M."/>
            <person name="Toyoda A."/>
            <person name="Minakuchi Y."/>
            <person name="Sekiguchi Y."/>
            <person name="Ueda K."/>
            <person name="Takano H."/>
            <person name="Sakai Y."/>
            <person name="Yokota A."/>
            <person name="Yabe S."/>
        </authorList>
    </citation>
    <scope>NUCLEOTIDE SEQUENCE</scope>
    <source>
        <strain evidence="6">COM3</strain>
    </source>
</reference>
<keyword evidence="3" id="KW-0378">Hydrolase</keyword>
<dbReference type="GO" id="GO:0009253">
    <property type="term" value="P:peptidoglycan catabolic process"/>
    <property type="evidence" value="ECO:0007669"/>
    <property type="project" value="InterPro"/>
</dbReference>